<dbReference type="EMBL" id="JQBM01000003">
    <property type="protein sequence ID" value="KRN46207.1"/>
    <property type="molecule type" value="Genomic_DNA"/>
</dbReference>
<evidence type="ECO:0000313" key="3">
    <source>
        <dbReference type="Proteomes" id="UP000051992"/>
    </source>
</evidence>
<dbReference type="InterPro" id="IPR006427">
    <property type="entry name" value="Portal_HK97"/>
</dbReference>
<dbReference type="OrthoDB" id="2243334at2"/>
<evidence type="ECO:0000313" key="2">
    <source>
        <dbReference type="EMBL" id="SUP61414.1"/>
    </source>
</evidence>
<dbReference type="InterPro" id="IPR006944">
    <property type="entry name" value="Phage/GTA_portal"/>
</dbReference>
<dbReference type="STRING" id="1629.IV50_GL001189"/>
<dbReference type="Pfam" id="PF04860">
    <property type="entry name" value="Phage_portal"/>
    <property type="match status" value="1"/>
</dbReference>
<proteinExistence type="predicted"/>
<name>A0A0R2H010_WEIVI</name>
<dbReference type="Proteomes" id="UP000254621">
    <property type="component" value="Unassembled WGS sequence"/>
</dbReference>
<organism evidence="1 3">
    <name type="scientific">Weissella viridescens</name>
    <name type="common">Lactobacillus viridescens</name>
    <dbReference type="NCBI Taxonomy" id="1629"/>
    <lineage>
        <taxon>Bacteria</taxon>
        <taxon>Bacillati</taxon>
        <taxon>Bacillota</taxon>
        <taxon>Bacilli</taxon>
        <taxon>Lactobacillales</taxon>
        <taxon>Lactobacillaceae</taxon>
        <taxon>Weissella</taxon>
    </lineage>
</organism>
<dbReference type="Proteomes" id="UP000051992">
    <property type="component" value="Unassembled WGS sequence"/>
</dbReference>
<protein>
    <submittedName>
        <fullName evidence="1">HK97 family phage portal protein</fullName>
    </submittedName>
    <submittedName>
        <fullName evidence="2">Phage portal protein, HK97 family</fullName>
    </submittedName>
</protein>
<gene>
    <name evidence="1" type="ORF">IV50_GL001189</name>
    <name evidence="2" type="ORF">NCTC13645_02570</name>
</gene>
<accession>A0A0R2H010</accession>
<dbReference type="RefSeq" id="WP_057746473.1">
    <property type="nucleotide sequence ID" value="NZ_JQBM01000003.1"/>
</dbReference>
<dbReference type="EMBL" id="UHIV01000007">
    <property type="protein sequence ID" value="SUP61414.1"/>
    <property type="molecule type" value="Genomic_DNA"/>
</dbReference>
<evidence type="ECO:0000313" key="4">
    <source>
        <dbReference type="Proteomes" id="UP000254621"/>
    </source>
</evidence>
<reference evidence="1 3" key="1">
    <citation type="journal article" date="2015" name="Genome Announc.">
        <title>Expanding the biotechnology potential of lactobacilli through comparative genomics of 213 strains and associated genera.</title>
        <authorList>
            <person name="Sun Z."/>
            <person name="Harris H.M."/>
            <person name="McCann A."/>
            <person name="Guo C."/>
            <person name="Argimon S."/>
            <person name="Zhang W."/>
            <person name="Yang X."/>
            <person name="Jeffery I.B."/>
            <person name="Cooney J.C."/>
            <person name="Kagawa T.F."/>
            <person name="Liu W."/>
            <person name="Song Y."/>
            <person name="Salvetti E."/>
            <person name="Wrobel A."/>
            <person name="Rasinkangas P."/>
            <person name="Parkhill J."/>
            <person name="Rea M.C."/>
            <person name="O'Sullivan O."/>
            <person name="Ritari J."/>
            <person name="Douillard F.P."/>
            <person name="Paul Ross R."/>
            <person name="Yang R."/>
            <person name="Briner A.E."/>
            <person name="Felis G.E."/>
            <person name="de Vos W.M."/>
            <person name="Barrangou R."/>
            <person name="Klaenhammer T.R."/>
            <person name="Caufield P.W."/>
            <person name="Cui Y."/>
            <person name="Zhang H."/>
            <person name="O'Toole P.W."/>
        </authorList>
    </citation>
    <scope>NUCLEOTIDE SEQUENCE [LARGE SCALE GENOMIC DNA]</scope>
    <source>
        <strain evidence="1 3">DSM 20410</strain>
    </source>
</reference>
<reference evidence="2 4" key="2">
    <citation type="submission" date="2018-06" db="EMBL/GenBank/DDBJ databases">
        <authorList>
            <consortium name="Pathogen Informatics"/>
            <person name="Doyle S."/>
        </authorList>
    </citation>
    <scope>NUCLEOTIDE SEQUENCE [LARGE SCALE GENOMIC DNA]</scope>
    <source>
        <strain evidence="2 4">NCTC13645</strain>
    </source>
</reference>
<dbReference type="PATRIC" id="fig|1629.5.peg.1203"/>
<dbReference type="AlphaFoldDB" id="A0A0R2H010"/>
<evidence type="ECO:0000313" key="1">
    <source>
        <dbReference type="EMBL" id="KRN46207.1"/>
    </source>
</evidence>
<sequence>MPIFGPPKFFNNGGEKQVLNVSTGGLSIDNGDILNQLGLNGDYVSADDALHDSDVYAIISRLSFDLVSADMTSTSQKADAILKNPTPMTNQLAFWQSIFAQLLLGGEAFAYIWRNKNAQVRSLEYLRPSQVQTMRLADGSGLIYNATFDEPSTGFVQAIPSADMLHFRLMSSNGGKTGISPLSSLSDEFKIKREANRLSLASLAKSVFTPGVLKVGVEKGGLQGAVEKTALSRSFMTRLNASNGGPIVLDELEEFTPFEVKNDISKLLASTDWTRNNIAKVYGVDDSQLNGKGDQQSSIQMQMEQYIKSLRRFAVTIEAELSNKLHGTVKLDLRPVYDILGSNTAREVAALMKEGALTSGEAKYLLKERGYLSQDFPNIPETNPRFIKEGGTNIDNDT</sequence>
<keyword evidence="3" id="KW-1185">Reference proteome</keyword>
<dbReference type="NCBIfam" id="TIGR01537">
    <property type="entry name" value="portal_HK97"/>
    <property type="match status" value="1"/>
</dbReference>